<evidence type="ECO:0000313" key="1">
    <source>
        <dbReference type="EMBL" id="KAJ2796019.1"/>
    </source>
</evidence>
<dbReference type="Proteomes" id="UP001140087">
    <property type="component" value="Unassembled WGS sequence"/>
</dbReference>
<name>A0ACC1KVT3_9FUNG</name>
<protein>
    <submittedName>
        <fullName evidence="1">Uncharacterized protein</fullName>
    </submittedName>
</protein>
<comment type="caution">
    <text evidence="1">The sequence shown here is derived from an EMBL/GenBank/DDBJ whole genome shotgun (WGS) entry which is preliminary data.</text>
</comment>
<dbReference type="EMBL" id="JANBUN010001993">
    <property type="protein sequence ID" value="KAJ2796019.1"/>
    <property type="molecule type" value="Genomic_DNA"/>
</dbReference>
<accession>A0ACC1KVT3</accession>
<proteinExistence type="predicted"/>
<reference evidence="1" key="1">
    <citation type="submission" date="2022-07" db="EMBL/GenBank/DDBJ databases">
        <title>Phylogenomic reconstructions and comparative analyses of Kickxellomycotina fungi.</title>
        <authorList>
            <person name="Reynolds N.K."/>
            <person name="Stajich J.E."/>
            <person name="Barry K."/>
            <person name="Grigoriev I.V."/>
            <person name="Crous P."/>
            <person name="Smith M.E."/>
        </authorList>
    </citation>
    <scope>NUCLEOTIDE SEQUENCE</scope>
    <source>
        <strain evidence="1">BCRC 34780</strain>
    </source>
</reference>
<evidence type="ECO:0000313" key="2">
    <source>
        <dbReference type="Proteomes" id="UP001140087"/>
    </source>
</evidence>
<gene>
    <name evidence="1" type="ORF">H4R21_004877</name>
</gene>
<sequence length="411" mass="45890">MARLPRLLRTAGARRCFSAKTHYDETAVYKYASQQIKPVSLGQLLKYRQLPLSAENILDSVSYSQAELPVRLAKRVISFHRLPFIVGTNPHIAQVYSHYYEAFDRLYAFPPITDLDAEWAFTRTLERQTQLLANVIPEIAQGFLECKQYMPREGRTAFISELIRSRIGLRVIGEQHVALSFQFRNEQGTSNKQHQHQPDTQHMDDVWVGAIHTKLLPARMMNQCAQMVQNMCEMYYSTAPSYYVDGDVDETISYIPSHFEYITCELLKNAFRATVDFSARSGRSAHPPIQITITKGDGYVGVRIRDQGGGISKPNMGNVFEYSWSSVQSSDAAGELGNGGLAPSGMSLQTNLALQQGVGGPIAGLGFGLPMARLYAEYFGGSLDIVSMEGYGCDVFLKLRSIEGSVELKQI</sequence>
<keyword evidence="2" id="KW-1185">Reference proteome</keyword>
<organism evidence="1 2">
    <name type="scientific">Coemansia helicoidea</name>
    <dbReference type="NCBI Taxonomy" id="1286919"/>
    <lineage>
        <taxon>Eukaryota</taxon>
        <taxon>Fungi</taxon>
        <taxon>Fungi incertae sedis</taxon>
        <taxon>Zoopagomycota</taxon>
        <taxon>Kickxellomycotina</taxon>
        <taxon>Kickxellomycetes</taxon>
        <taxon>Kickxellales</taxon>
        <taxon>Kickxellaceae</taxon>
        <taxon>Coemansia</taxon>
    </lineage>
</organism>